<keyword evidence="1 6" id="KW-0479">Metal-binding</keyword>
<dbReference type="PROSITE" id="PS00636">
    <property type="entry name" value="DNAJ_1"/>
    <property type="match status" value="1"/>
</dbReference>
<dbReference type="CDD" id="cd10747">
    <property type="entry name" value="DnaJ_C"/>
    <property type="match status" value="1"/>
</dbReference>
<feature type="repeat" description="CXXCXGXG motif" evidence="6">
    <location>
        <begin position="210"/>
        <end position="217"/>
    </location>
</feature>
<feature type="repeat" description="CXXCXGXG motif" evidence="6">
    <location>
        <begin position="224"/>
        <end position="231"/>
    </location>
</feature>
<feature type="binding site" evidence="6">
    <location>
        <position position="227"/>
    </location>
    <ligand>
        <name>Zn(2+)</name>
        <dbReference type="ChEBI" id="CHEBI:29105"/>
        <label>1</label>
    </ligand>
</feature>
<dbReference type="GO" id="GO:0042026">
    <property type="term" value="P:protein refolding"/>
    <property type="evidence" value="ECO:0007669"/>
    <property type="project" value="TreeGrafter"/>
</dbReference>
<comment type="similarity">
    <text evidence="6">Belongs to the DnaJ family.</text>
</comment>
<feature type="domain" description="J" evidence="8">
    <location>
        <begin position="7"/>
        <end position="74"/>
    </location>
</feature>
<dbReference type="Proteomes" id="UP000885931">
    <property type="component" value="Unassembled WGS sequence"/>
</dbReference>
<gene>
    <name evidence="6 10" type="primary">dnaJ</name>
    <name evidence="10" type="ORF">ENG67_05100</name>
</gene>
<dbReference type="Gene3D" id="6.20.20.10">
    <property type="match status" value="2"/>
</dbReference>
<dbReference type="PROSITE" id="PS51188">
    <property type="entry name" value="ZF_CR"/>
    <property type="match status" value="1"/>
</dbReference>
<dbReference type="Pfam" id="PF00226">
    <property type="entry name" value="DnaJ"/>
    <property type="match status" value="1"/>
</dbReference>
<keyword evidence="6" id="KW-0346">Stress response</keyword>
<dbReference type="AlphaFoldDB" id="A0A7C0X946"/>
<dbReference type="NCBIfam" id="TIGR02349">
    <property type="entry name" value="DnaJ_bact"/>
    <property type="match status" value="1"/>
</dbReference>
<feature type="repeat" description="CXXCXGXG motif" evidence="6">
    <location>
        <begin position="184"/>
        <end position="191"/>
    </location>
</feature>
<dbReference type="PRINTS" id="PR00625">
    <property type="entry name" value="JDOMAIN"/>
</dbReference>
<dbReference type="NCBIfam" id="NF008035">
    <property type="entry name" value="PRK10767.1"/>
    <property type="match status" value="1"/>
</dbReference>
<dbReference type="InterPro" id="IPR036869">
    <property type="entry name" value="J_dom_sf"/>
</dbReference>
<organism evidence="10">
    <name type="scientific">candidate division WOR-3 bacterium</name>
    <dbReference type="NCBI Taxonomy" id="2052148"/>
    <lineage>
        <taxon>Bacteria</taxon>
        <taxon>Bacteria division WOR-3</taxon>
    </lineage>
</organism>
<comment type="subcellular location">
    <subcellularLocation>
        <location evidence="6">Cytoplasm</location>
    </subcellularLocation>
</comment>
<dbReference type="InterPro" id="IPR036410">
    <property type="entry name" value="HSP_DnaJ_Cys-rich_dom_sf"/>
</dbReference>
<dbReference type="GO" id="GO:0009408">
    <property type="term" value="P:response to heat"/>
    <property type="evidence" value="ECO:0007669"/>
    <property type="project" value="InterPro"/>
</dbReference>
<dbReference type="SMART" id="SM00271">
    <property type="entry name" value="DnaJ"/>
    <property type="match status" value="1"/>
</dbReference>
<dbReference type="SUPFAM" id="SSF49493">
    <property type="entry name" value="HSP40/DnaJ peptide-binding domain"/>
    <property type="match status" value="2"/>
</dbReference>
<feature type="domain" description="CR-type" evidence="9">
    <location>
        <begin position="154"/>
        <end position="236"/>
    </location>
</feature>
<dbReference type="PROSITE" id="PS50076">
    <property type="entry name" value="DNAJ_2"/>
    <property type="match status" value="1"/>
</dbReference>
<feature type="binding site" evidence="6">
    <location>
        <position position="184"/>
    </location>
    <ligand>
        <name>Zn(2+)</name>
        <dbReference type="ChEBI" id="CHEBI:29105"/>
        <label>2</label>
    </ligand>
</feature>
<keyword evidence="6" id="KW-0235">DNA replication</keyword>
<dbReference type="GO" id="GO:0005524">
    <property type="term" value="F:ATP binding"/>
    <property type="evidence" value="ECO:0007669"/>
    <property type="project" value="InterPro"/>
</dbReference>
<dbReference type="InterPro" id="IPR002939">
    <property type="entry name" value="DnaJ_C"/>
</dbReference>
<dbReference type="Pfam" id="PF00684">
    <property type="entry name" value="DnaJ_CXXCXGXG"/>
    <property type="match status" value="1"/>
</dbReference>
<keyword evidence="2 6" id="KW-0677">Repeat</keyword>
<comment type="subunit">
    <text evidence="6">Homodimer.</text>
</comment>
<evidence type="ECO:0000256" key="5">
    <source>
        <dbReference type="ARBA" id="ARBA00023186"/>
    </source>
</evidence>
<dbReference type="Pfam" id="PF01556">
    <property type="entry name" value="DnaJ_C"/>
    <property type="match status" value="1"/>
</dbReference>
<comment type="caution">
    <text evidence="10">The sequence shown here is derived from an EMBL/GenBank/DDBJ whole genome shotgun (WGS) entry which is preliminary data.</text>
</comment>
<evidence type="ECO:0000256" key="3">
    <source>
        <dbReference type="ARBA" id="ARBA00022771"/>
    </source>
</evidence>
<dbReference type="InterPro" id="IPR018253">
    <property type="entry name" value="DnaJ_domain_CS"/>
</dbReference>
<evidence type="ECO:0000313" key="10">
    <source>
        <dbReference type="EMBL" id="HDM90566.1"/>
    </source>
</evidence>
<keyword evidence="5 6" id="KW-0143">Chaperone</keyword>
<dbReference type="PANTHER" id="PTHR43096:SF52">
    <property type="entry name" value="DNAJ HOMOLOG 1, MITOCHONDRIAL-RELATED"/>
    <property type="match status" value="1"/>
</dbReference>
<feature type="repeat" description="CXXCXGXG motif" evidence="6">
    <location>
        <begin position="167"/>
        <end position="174"/>
    </location>
</feature>
<dbReference type="InterPro" id="IPR001305">
    <property type="entry name" value="HSP_DnaJ_Cys-rich_dom"/>
</dbReference>
<dbReference type="GO" id="GO:0008270">
    <property type="term" value="F:zinc ion binding"/>
    <property type="evidence" value="ECO:0007669"/>
    <property type="project" value="UniProtKB-UniRule"/>
</dbReference>
<dbReference type="SUPFAM" id="SSF57938">
    <property type="entry name" value="DnaJ/Hsp40 cysteine-rich domain"/>
    <property type="match status" value="1"/>
</dbReference>
<dbReference type="InterPro" id="IPR001623">
    <property type="entry name" value="DnaJ_domain"/>
</dbReference>
<dbReference type="GO" id="GO:0031072">
    <property type="term" value="F:heat shock protein binding"/>
    <property type="evidence" value="ECO:0007669"/>
    <property type="project" value="InterPro"/>
</dbReference>
<dbReference type="PANTHER" id="PTHR43096">
    <property type="entry name" value="DNAJ HOMOLOG 1, MITOCHONDRIAL-RELATED"/>
    <property type="match status" value="1"/>
</dbReference>
<dbReference type="Gene3D" id="1.10.287.110">
    <property type="entry name" value="DnaJ domain"/>
    <property type="match status" value="1"/>
</dbReference>
<feature type="binding site" evidence="6">
    <location>
        <position position="187"/>
    </location>
    <ligand>
        <name>Zn(2+)</name>
        <dbReference type="ChEBI" id="CHEBI:29105"/>
        <label>2</label>
    </ligand>
</feature>
<comment type="cofactor">
    <cofactor evidence="6">
        <name>Zn(2+)</name>
        <dbReference type="ChEBI" id="CHEBI:29105"/>
    </cofactor>
    <text evidence="6">Binds 2 Zn(2+) ions per monomer.</text>
</comment>
<reference evidence="10" key="1">
    <citation type="journal article" date="2020" name="mSystems">
        <title>Genome- and Community-Level Interaction Insights into Carbon Utilization and Element Cycling Functions of Hydrothermarchaeota in Hydrothermal Sediment.</title>
        <authorList>
            <person name="Zhou Z."/>
            <person name="Liu Y."/>
            <person name="Xu W."/>
            <person name="Pan J."/>
            <person name="Luo Z.H."/>
            <person name="Li M."/>
        </authorList>
    </citation>
    <scope>NUCLEOTIDE SEQUENCE [LARGE SCALE GENOMIC DNA]</scope>
    <source>
        <strain evidence="10">HyVt-237</strain>
    </source>
</reference>
<dbReference type="CDD" id="cd06257">
    <property type="entry name" value="DnaJ"/>
    <property type="match status" value="1"/>
</dbReference>
<evidence type="ECO:0000256" key="7">
    <source>
        <dbReference type="PROSITE-ProRule" id="PRU00546"/>
    </source>
</evidence>
<dbReference type="Gene3D" id="2.60.260.20">
    <property type="entry name" value="Urease metallochaperone UreE, N-terminal domain"/>
    <property type="match status" value="2"/>
</dbReference>
<dbReference type="SUPFAM" id="SSF46565">
    <property type="entry name" value="Chaperone J-domain"/>
    <property type="match status" value="1"/>
</dbReference>
<feature type="binding site" evidence="6">
    <location>
        <position position="213"/>
    </location>
    <ligand>
        <name>Zn(2+)</name>
        <dbReference type="ChEBI" id="CHEBI:29105"/>
        <label>2</label>
    </ligand>
</feature>
<accession>A0A7C0X946</accession>
<dbReference type="GO" id="GO:0051082">
    <property type="term" value="F:unfolded protein binding"/>
    <property type="evidence" value="ECO:0007669"/>
    <property type="project" value="UniProtKB-UniRule"/>
</dbReference>
<protein>
    <recommendedName>
        <fullName evidence="6">Chaperone protein DnaJ</fullName>
    </recommendedName>
</protein>
<dbReference type="EMBL" id="DRBW01000191">
    <property type="protein sequence ID" value="HDM90566.1"/>
    <property type="molecule type" value="Genomic_DNA"/>
</dbReference>
<evidence type="ECO:0000256" key="6">
    <source>
        <dbReference type="HAMAP-Rule" id="MF_01152"/>
    </source>
</evidence>
<feature type="binding site" evidence="6">
    <location>
        <position position="224"/>
    </location>
    <ligand>
        <name>Zn(2+)</name>
        <dbReference type="ChEBI" id="CHEBI:29105"/>
        <label>1</label>
    </ligand>
</feature>
<feature type="binding site" evidence="6">
    <location>
        <position position="167"/>
    </location>
    <ligand>
        <name>Zn(2+)</name>
        <dbReference type="ChEBI" id="CHEBI:29105"/>
        <label>1</label>
    </ligand>
</feature>
<feature type="binding site" evidence="6">
    <location>
        <position position="210"/>
    </location>
    <ligand>
        <name>Zn(2+)</name>
        <dbReference type="ChEBI" id="CHEBI:29105"/>
        <label>2</label>
    </ligand>
</feature>
<evidence type="ECO:0000259" key="8">
    <source>
        <dbReference type="PROSITE" id="PS50076"/>
    </source>
</evidence>
<dbReference type="FunFam" id="1.10.287.110:FF:000034">
    <property type="entry name" value="Chaperone protein DnaJ"/>
    <property type="match status" value="1"/>
</dbReference>
<evidence type="ECO:0000259" key="9">
    <source>
        <dbReference type="PROSITE" id="PS51188"/>
    </source>
</evidence>
<evidence type="ECO:0000256" key="4">
    <source>
        <dbReference type="ARBA" id="ARBA00022833"/>
    </source>
</evidence>
<dbReference type="FunFam" id="2.60.260.20:FF:000005">
    <property type="entry name" value="Chaperone protein dnaJ 1, mitochondrial"/>
    <property type="match status" value="1"/>
</dbReference>
<name>A0A7C0X946_UNCW3</name>
<dbReference type="GO" id="GO:0005737">
    <property type="term" value="C:cytoplasm"/>
    <property type="evidence" value="ECO:0007669"/>
    <property type="project" value="UniProtKB-SubCell"/>
</dbReference>
<evidence type="ECO:0000256" key="2">
    <source>
        <dbReference type="ARBA" id="ARBA00022737"/>
    </source>
</evidence>
<feature type="binding site" evidence="6">
    <location>
        <position position="170"/>
    </location>
    <ligand>
        <name>Zn(2+)</name>
        <dbReference type="ChEBI" id="CHEBI:29105"/>
        <label>1</label>
    </ligand>
</feature>
<proteinExistence type="inferred from homology"/>
<evidence type="ECO:0000256" key="1">
    <source>
        <dbReference type="ARBA" id="ARBA00022723"/>
    </source>
</evidence>
<comment type="domain">
    <text evidence="6">The J domain is necessary and sufficient to stimulate DnaK ATPase activity. Zinc center 1 plays an important role in the autonomous, DnaK-independent chaperone activity of DnaJ. Zinc center 2 is essential for interaction with DnaK and for DnaJ activity.</text>
</comment>
<keyword evidence="6" id="KW-0963">Cytoplasm</keyword>
<dbReference type="GO" id="GO:0006260">
    <property type="term" value="P:DNA replication"/>
    <property type="evidence" value="ECO:0007669"/>
    <property type="project" value="UniProtKB-KW"/>
</dbReference>
<sequence length="394" mass="44187">MATEKKDYYEILGVSRNATPEEIKKAYRKLALEYHPDRHPPEKRKWAEEKFKEISEAYEVLMDPEKRRIYDQYGHEGLGGHFREGGFSWQDFSHFDDLRDIFGDFGLGSFFRDIFDLFGGGVQTERTRSRTAYRERGGDIKVRLKLTLEEIAKGVEKKIRLERYEPCPACGGTGSRSGGGLQTCPTCGGTGVVRRVSRSIFGQVVQTSTCPTCGGTGQVLKDPCPTCGGTGRVKKKVTVTVKVPPGVREGQYITLRGEGHAGVRGGPRGDLYVFIEEKPHPFYRREGDDLYMEVPITFSKAALGGEVKVPTITGGTAKFKIPSGTQSGKVFRLRGEGMPRLGGGRGDLYVQVKVRTPQIKNREMRELFEKLAQYEGEEDLEKSFFEKLRGVFRQ</sequence>
<keyword evidence="4 6" id="KW-0862">Zinc</keyword>
<dbReference type="HAMAP" id="MF_01152">
    <property type="entry name" value="DnaJ"/>
    <property type="match status" value="1"/>
</dbReference>
<keyword evidence="3 6" id="KW-0863">Zinc-finger</keyword>
<dbReference type="InterPro" id="IPR012724">
    <property type="entry name" value="DnaJ"/>
</dbReference>
<dbReference type="InterPro" id="IPR008971">
    <property type="entry name" value="HSP40/DnaJ_pept-bd"/>
</dbReference>
<comment type="function">
    <text evidence="6">Participates actively in the response to hyperosmotic and heat shock by preventing the aggregation of stress-denatured proteins and by disaggregating proteins, also in an autonomous, DnaK-independent fashion. Unfolded proteins bind initially to DnaJ; upon interaction with the DnaJ-bound protein, DnaK hydrolyzes its bound ATP, resulting in the formation of a stable complex. GrpE releases ADP from DnaK; ATP binding to DnaK triggers the release of the substrate protein, thus completing the reaction cycle. Several rounds of ATP-dependent interactions between DnaJ, DnaK and GrpE are required for fully efficient folding. Also involved, together with DnaK and GrpE, in the DNA replication of plasmids through activation of initiation proteins.</text>
</comment>
<feature type="zinc finger region" description="CR-type" evidence="7">
    <location>
        <begin position="154"/>
        <end position="236"/>
    </location>
</feature>